<organism evidence="1 2">
    <name type="scientific">Arachis hypogaea</name>
    <name type="common">Peanut</name>
    <dbReference type="NCBI Taxonomy" id="3818"/>
    <lineage>
        <taxon>Eukaryota</taxon>
        <taxon>Viridiplantae</taxon>
        <taxon>Streptophyta</taxon>
        <taxon>Embryophyta</taxon>
        <taxon>Tracheophyta</taxon>
        <taxon>Spermatophyta</taxon>
        <taxon>Magnoliopsida</taxon>
        <taxon>eudicotyledons</taxon>
        <taxon>Gunneridae</taxon>
        <taxon>Pentapetalae</taxon>
        <taxon>rosids</taxon>
        <taxon>fabids</taxon>
        <taxon>Fabales</taxon>
        <taxon>Fabaceae</taxon>
        <taxon>Papilionoideae</taxon>
        <taxon>50 kb inversion clade</taxon>
        <taxon>dalbergioids sensu lato</taxon>
        <taxon>Dalbergieae</taxon>
        <taxon>Pterocarpus clade</taxon>
        <taxon>Arachis</taxon>
    </lineage>
</organism>
<evidence type="ECO:0000313" key="2">
    <source>
        <dbReference type="Proteomes" id="UP000289738"/>
    </source>
</evidence>
<name>A0A445BUA9_ARAHY</name>
<accession>A0A445BUA9</accession>
<keyword evidence="2" id="KW-1185">Reference proteome</keyword>
<reference evidence="1 2" key="1">
    <citation type="submission" date="2019-01" db="EMBL/GenBank/DDBJ databases">
        <title>Sequencing of cultivated peanut Arachis hypogaea provides insights into genome evolution and oil improvement.</title>
        <authorList>
            <person name="Chen X."/>
        </authorList>
    </citation>
    <scope>NUCLEOTIDE SEQUENCE [LARGE SCALE GENOMIC DNA]</scope>
    <source>
        <strain evidence="2">cv. Fuhuasheng</strain>
        <tissue evidence="1">Leaves</tissue>
    </source>
</reference>
<dbReference type="AlphaFoldDB" id="A0A445BUA9"/>
<dbReference type="EMBL" id="SDMP01000008">
    <property type="protein sequence ID" value="RYR42293.1"/>
    <property type="molecule type" value="Genomic_DNA"/>
</dbReference>
<proteinExistence type="predicted"/>
<dbReference type="Proteomes" id="UP000289738">
    <property type="component" value="Chromosome A08"/>
</dbReference>
<comment type="caution">
    <text evidence="1">The sequence shown here is derived from an EMBL/GenBank/DDBJ whole genome shotgun (WGS) entry which is preliminary data.</text>
</comment>
<gene>
    <name evidence="1" type="ORF">Ahy_A08g038761</name>
</gene>
<sequence length="117" mass="13308">MASFWRSTSPLFHTPFGLLLHSVFCFSPLPNFFLLYNLQEIEQRLYIPFFFKENRAKKRQTAVQSSTLEEGYLLFHAAVAASTTALAAAASFSVVHTIEQTSMLLSTSHTYNKIRNL</sequence>
<protein>
    <submittedName>
        <fullName evidence="1">Uncharacterized protein</fullName>
    </submittedName>
</protein>
<evidence type="ECO:0000313" key="1">
    <source>
        <dbReference type="EMBL" id="RYR42293.1"/>
    </source>
</evidence>